<dbReference type="Gene3D" id="3.10.450.50">
    <property type="match status" value="1"/>
</dbReference>
<gene>
    <name evidence="1" type="ORF">Naga_100015g44</name>
</gene>
<dbReference type="PANTHER" id="PTHR31757">
    <property type="entry name" value="SLL0781 PROTEIN"/>
    <property type="match status" value="1"/>
</dbReference>
<accession>W7U3R0</accession>
<evidence type="ECO:0000313" key="1">
    <source>
        <dbReference type="EMBL" id="EWM27541.1"/>
    </source>
</evidence>
<dbReference type="Proteomes" id="UP000019335">
    <property type="component" value="Chromosome 6"/>
</dbReference>
<organism evidence="1 2">
    <name type="scientific">Nannochloropsis gaditana</name>
    <dbReference type="NCBI Taxonomy" id="72520"/>
    <lineage>
        <taxon>Eukaryota</taxon>
        <taxon>Sar</taxon>
        <taxon>Stramenopiles</taxon>
        <taxon>Ochrophyta</taxon>
        <taxon>Eustigmatophyceae</taxon>
        <taxon>Eustigmatales</taxon>
        <taxon>Monodopsidaceae</taxon>
        <taxon>Nannochloropsis</taxon>
    </lineage>
</organism>
<dbReference type="InterPro" id="IPR009783">
    <property type="entry name" value="DUF1348"/>
</dbReference>
<dbReference type="SUPFAM" id="SSF54427">
    <property type="entry name" value="NTF2-like"/>
    <property type="match status" value="1"/>
</dbReference>
<name>W7U3R0_9STRA</name>
<sequence length="211" mass="24585">MLQQACARVESPISRRVCAGAAAARITPRIAALRAVSKHFTYSERQFTSSTGASNNPEARPPFPPYTFETATEKVRKAQDAWNTRNPDVVALAYTPDSNWRNRDEFFQGREAIRAFLRKKWAKERDYCLMKELWGFHGNRISARFEYEWHDGQGQWWRSHGNEQWEYDAKGLMKRRDASINDVRIKESERRYIRNPSTGLVEYPLGHPSQT</sequence>
<dbReference type="EMBL" id="AZIL01000430">
    <property type="protein sequence ID" value="EWM27541.1"/>
    <property type="molecule type" value="Genomic_DNA"/>
</dbReference>
<proteinExistence type="predicted"/>
<evidence type="ECO:0000313" key="2">
    <source>
        <dbReference type="Proteomes" id="UP000019335"/>
    </source>
</evidence>
<reference evidence="1 2" key="1">
    <citation type="journal article" date="2014" name="Mol. Plant">
        <title>Chromosome Scale Genome Assembly and Transcriptome Profiling of Nannochloropsis gaditana in Nitrogen Depletion.</title>
        <authorList>
            <person name="Corteggiani Carpinelli E."/>
            <person name="Telatin A."/>
            <person name="Vitulo N."/>
            <person name="Forcato C."/>
            <person name="D'Angelo M."/>
            <person name="Schiavon R."/>
            <person name="Vezzi A."/>
            <person name="Giacometti G.M."/>
            <person name="Morosinotto T."/>
            <person name="Valle G."/>
        </authorList>
    </citation>
    <scope>NUCLEOTIDE SEQUENCE [LARGE SCALE GENOMIC DNA]</scope>
    <source>
        <strain evidence="1 2">B-31</strain>
    </source>
</reference>
<dbReference type="PANTHER" id="PTHR31757:SF0">
    <property type="entry name" value="SLL0781 PROTEIN"/>
    <property type="match status" value="1"/>
</dbReference>
<comment type="caution">
    <text evidence="1">The sequence shown here is derived from an EMBL/GenBank/DDBJ whole genome shotgun (WGS) entry which is preliminary data.</text>
</comment>
<dbReference type="InterPro" id="IPR032710">
    <property type="entry name" value="NTF2-like_dom_sf"/>
</dbReference>
<protein>
    <submittedName>
        <fullName evidence="1">Uncharacterized protein</fullName>
    </submittedName>
</protein>
<dbReference type="Pfam" id="PF07080">
    <property type="entry name" value="DUF1348"/>
    <property type="match status" value="1"/>
</dbReference>
<keyword evidence="2" id="KW-1185">Reference proteome</keyword>
<dbReference type="OrthoDB" id="14527at2759"/>
<dbReference type="AlphaFoldDB" id="W7U3R0"/>